<dbReference type="Pfam" id="PF00149">
    <property type="entry name" value="Metallophos"/>
    <property type="match status" value="1"/>
</dbReference>
<evidence type="ECO:0000313" key="3">
    <source>
        <dbReference type="EMBL" id="MAA15509.1"/>
    </source>
</evidence>
<dbReference type="PANTHER" id="PTHR12905:SF0">
    <property type="entry name" value="CALCINEURIN-LIKE PHOSPHOESTERASE DOMAIN-CONTAINING PROTEIN"/>
    <property type="match status" value="1"/>
</dbReference>
<sequence>MGSGAVAVNPLTHDSDTAWKRLKATQTVRAFTPLSLDTPVKDDAVRFVCISDTHSAIERMRYPIPDGDVLLHAGDFTKRGLSEEVDAFSRFLATLPHRHKFVIAGNHELSFDPATTGYSQSRAQAALEEAVARVKRQLLNCTYLEDAEATVCGIKLYGSPWQPRFHNWAFNLQRGQALLEKWNHIPTDTDVLMTHTPPVGHGDFCVLNRHVGCVELLSVVQNRVRPRYHVFGHIHEGHGTTTDGETVFVNAAICDVRYRPVNEPIIFDVPLPEGASKDH</sequence>
<dbReference type="SUPFAM" id="SSF56300">
    <property type="entry name" value="Metallo-dependent phosphatases"/>
    <property type="match status" value="1"/>
</dbReference>
<dbReference type="InterPro" id="IPR029052">
    <property type="entry name" value="Metallo-depent_PP-like"/>
</dbReference>
<feature type="domain" description="Calcineurin-like phosphoesterase" evidence="2">
    <location>
        <begin position="46"/>
        <end position="236"/>
    </location>
</feature>
<proteinExistence type="inferred from homology"/>
<dbReference type="CDD" id="cd07379">
    <property type="entry name" value="MPP_239FB"/>
    <property type="match status" value="1"/>
</dbReference>
<evidence type="ECO:0000259" key="2">
    <source>
        <dbReference type="Pfam" id="PF00149"/>
    </source>
</evidence>
<reference evidence="3" key="1">
    <citation type="journal article" date="2017" name="Parasit. Vectors">
        <title>Sialotranscriptomics of Rhipicephalus zambeziensis reveals intricate expression profiles of secretory proteins and suggests tight temporal transcriptional regulation during blood-feeding.</title>
        <authorList>
            <person name="de Castro M.H."/>
            <person name="de Klerk D."/>
            <person name="Pienaar R."/>
            <person name="Rees D.J.G."/>
            <person name="Mans B.J."/>
        </authorList>
    </citation>
    <scope>NUCLEOTIDE SEQUENCE</scope>
    <source>
        <tissue evidence="3">Salivary glands</tissue>
    </source>
</reference>
<evidence type="ECO:0000256" key="1">
    <source>
        <dbReference type="ARBA" id="ARBA00007993"/>
    </source>
</evidence>
<dbReference type="GO" id="GO:0016787">
    <property type="term" value="F:hydrolase activity"/>
    <property type="evidence" value="ECO:0007669"/>
    <property type="project" value="InterPro"/>
</dbReference>
<dbReference type="InterPro" id="IPR051693">
    <property type="entry name" value="UPF0046_metallophosphoest"/>
</dbReference>
<dbReference type="EMBL" id="GFPF01004363">
    <property type="protein sequence ID" value="MAA15509.1"/>
    <property type="molecule type" value="Transcribed_RNA"/>
</dbReference>
<dbReference type="InterPro" id="IPR004843">
    <property type="entry name" value="Calcineurin-like_PHP"/>
</dbReference>
<protein>
    <submittedName>
        <fullName evidence="3">Metallophosphoesterase domain-containing protein</fullName>
    </submittedName>
</protein>
<accession>A0A224YIE2</accession>
<dbReference type="PIRSF" id="PIRSF035808">
    <property type="entry name" value="Pdiesterase_Brain_239"/>
    <property type="match status" value="1"/>
</dbReference>
<dbReference type="AlphaFoldDB" id="A0A224YIE2"/>
<dbReference type="Gene3D" id="3.60.21.10">
    <property type="match status" value="1"/>
</dbReference>
<organism evidence="3">
    <name type="scientific">Rhipicephalus zambeziensis</name>
    <dbReference type="NCBI Taxonomy" id="60191"/>
    <lineage>
        <taxon>Eukaryota</taxon>
        <taxon>Metazoa</taxon>
        <taxon>Ecdysozoa</taxon>
        <taxon>Arthropoda</taxon>
        <taxon>Chelicerata</taxon>
        <taxon>Arachnida</taxon>
        <taxon>Acari</taxon>
        <taxon>Parasitiformes</taxon>
        <taxon>Ixodida</taxon>
        <taxon>Ixodoidea</taxon>
        <taxon>Ixodidae</taxon>
        <taxon>Rhipicephalinae</taxon>
        <taxon>Rhipicephalus</taxon>
        <taxon>Rhipicephalus</taxon>
    </lineage>
</organism>
<dbReference type="InterPro" id="IPR024201">
    <property type="entry name" value="Calcineurin-like_Pesterase"/>
</dbReference>
<name>A0A224YIE2_9ACAR</name>
<comment type="similarity">
    <text evidence="1">Belongs to the UPF0046 family.</text>
</comment>
<dbReference type="PANTHER" id="PTHR12905">
    <property type="entry name" value="METALLOPHOSPHOESTERASE"/>
    <property type="match status" value="1"/>
</dbReference>